<evidence type="ECO:0000313" key="1">
    <source>
        <dbReference type="EMBL" id="CAK5071339.1"/>
    </source>
</evidence>
<gene>
    <name evidence="1" type="ORF">MENTE1834_LOCUS18873</name>
</gene>
<dbReference type="Proteomes" id="UP001497535">
    <property type="component" value="Unassembled WGS sequence"/>
</dbReference>
<comment type="caution">
    <text evidence="1">The sequence shown here is derived from an EMBL/GenBank/DDBJ whole genome shotgun (WGS) entry which is preliminary data.</text>
</comment>
<sequence length="67" mass="7855">MLMKQHVKLPCTFSHPQLSTWLKIFRLVLQYGPRMKKNGMVEYLFFCYDFGDFSRPGGVSPILATFH</sequence>
<reference evidence="1" key="1">
    <citation type="submission" date="2023-11" db="EMBL/GenBank/DDBJ databases">
        <authorList>
            <person name="Poullet M."/>
        </authorList>
    </citation>
    <scope>NUCLEOTIDE SEQUENCE</scope>
    <source>
        <strain evidence="1">E1834</strain>
    </source>
</reference>
<protein>
    <submittedName>
        <fullName evidence="1">Uncharacterized protein</fullName>
    </submittedName>
</protein>
<proteinExistence type="predicted"/>
<organism evidence="1 2">
    <name type="scientific">Meloidogyne enterolobii</name>
    <name type="common">Root-knot nematode worm</name>
    <name type="synonym">Meloidogyne mayaguensis</name>
    <dbReference type="NCBI Taxonomy" id="390850"/>
    <lineage>
        <taxon>Eukaryota</taxon>
        <taxon>Metazoa</taxon>
        <taxon>Ecdysozoa</taxon>
        <taxon>Nematoda</taxon>
        <taxon>Chromadorea</taxon>
        <taxon>Rhabditida</taxon>
        <taxon>Tylenchina</taxon>
        <taxon>Tylenchomorpha</taxon>
        <taxon>Tylenchoidea</taxon>
        <taxon>Meloidogynidae</taxon>
        <taxon>Meloidogyninae</taxon>
        <taxon>Meloidogyne</taxon>
    </lineage>
</organism>
<dbReference type="EMBL" id="CAVMJV010000022">
    <property type="protein sequence ID" value="CAK5071339.1"/>
    <property type="molecule type" value="Genomic_DNA"/>
</dbReference>
<keyword evidence="2" id="KW-1185">Reference proteome</keyword>
<evidence type="ECO:0000313" key="2">
    <source>
        <dbReference type="Proteomes" id="UP001497535"/>
    </source>
</evidence>
<name>A0ACB0Z136_MELEN</name>
<accession>A0ACB0Z136</accession>